<dbReference type="OrthoDB" id="9798990at2"/>
<gene>
    <name evidence="2" type="ORF">SAMN05444277_10949</name>
</gene>
<sequence>MADYLLDTHTLIWMQEGNSELSKKIIDIVTDSEQKLFLSVVSLWEISIKLSKERLKLNYTLDEIVDYCIENQIQIIPIKLHHLNLIKLLPFYHKDPFDRMIIAVAYTDNLFLLSKDSKLSLYNVQTIW</sequence>
<dbReference type="RefSeq" id="WP_090659923.1">
    <property type="nucleotide sequence ID" value="NZ_FOXQ01000009.1"/>
</dbReference>
<dbReference type="EMBL" id="FOXQ01000009">
    <property type="protein sequence ID" value="SFQ33186.1"/>
    <property type="molecule type" value="Genomic_DNA"/>
</dbReference>
<feature type="domain" description="PIN" evidence="1">
    <location>
        <begin position="4"/>
        <end position="120"/>
    </location>
</feature>
<dbReference type="Pfam" id="PF01850">
    <property type="entry name" value="PIN"/>
    <property type="match status" value="1"/>
</dbReference>
<accession>A0A1I5XMZ7</accession>
<evidence type="ECO:0000313" key="2">
    <source>
        <dbReference type="EMBL" id="SFQ33186.1"/>
    </source>
</evidence>
<dbReference type="InterPro" id="IPR029060">
    <property type="entry name" value="PIN-like_dom_sf"/>
</dbReference>
<name>A0A1I5XMZ7_9BACT</name>
<evidence type="ECO:0000313" key="3">
    <source>
        <dbReference type="Proteomes" id="UP000199031"/>
    </source>
</evidence>
<reference evidence="2 3" key="1">
    <citation type="submission" date="2016-10" db="EMBL/GenBank/DDBJ databases">
        <authorList>
            <person name="de Groot N.N."/>
        </authorList>
    </citation>
    <scope>NUCLEOTIDE SEQUENCE [LARGE SCALE GENOMIC DNA]</scope>
    <source>
        <strain evidence="2 3">DSM 28286</strain>
    </source>
</reference>
<dbReference type="InterPro" id="IPR002716">
    <property type="entry name" value="PIN_dom"/>
</dbReference>
<dbReference type="InterPro" id="IPR052919">
    <property type="entry name" value="TA_system_RNase"/>
</dbReference>
<dbReference type="CDD" id="cd09872">
    <property type="entry name" value="PIN_Sll0205-like"/>
    <property type="match status" value="1"/>
</dbReference>
<dbReference type="SUPFAM" id="SSF88723">
    <property type="entry name" value="PIN domain-like"/>
    <property type="match status" value="1"/>
</dbReference>
<keyword evidence="3" id="KW-1185">Reference proteome</keyword>
<dbReference type="PANTHER" id="PTHR36173">
    <property type="entry name" value="RIBONUCLEASE VAPC16-RELATED"/>
    <property type="match status" value="1"/>
</dbReference>
<dbReference type="PANTHER" id="PTHR36173:SF2">
    <property type="entry name" value="RIBONUCLEASE VAPC16"/>
    <property type="match status" value="1"/>
</dbReference>
<protein>
    <submittedName>
        <fullName evidence="2">PIN domain nuclease, a component of toxin-antitoxin system (PIN domain)</fullName>
    </submittedName>
</protein>
<evidence type="ECO:0000259" key="1">
    <source>
        <dbReference type="Pfam" id="PF01850"/>
    </source>
</evidence>
<dbReference type="AlphaFoldDB" id="A0A1I5XMZ7"/>
<dbReference type="InterPro" id="IPR041705">
    <property type="entry name" value="PIN_Sll0205"/>
</dbReference>
<organism evidence="2 3">
    <name type="scientific">Parafilimonas terrae</name>
    <dbReference type="NCBI Taxonomy" id="1465490"/>
    <lineage>
        <taxon>Bacteria</taxon>
        <taxon>Pseudomonadati</taxon>
        <taxon>Bacteroidota</taxon>
        <taxon>Chitinophagia</taxon>
        <taxon>Chitinophagales</taxon>
        <taxon>Chitinophagaceae</taxon>
        <taxon>Parafilimonas</taxon>
    </lineage>
</organism>
<dbReference type="Gene3D" id="3.40.50.1010">
    <property type="entry name" value="5'-nuclease"/>
    <property type="match status" value="1"/>
</dbReference>
<dbReference type="STRING" id="1465490.SAMN05444277_10949"/>
<dbReference type="Proteomes" id="UP000199031">
    <property type="component" value="Unassembled WGS sequence"/>
</dbReference>
<proteinExistence type="predicted"/>